<dbReference type="KEGG" id="blag:BLTE_15210"/>
<gene>
    <name evidence="1" type="ORF">BLTE_15210</name>
</gene>
<sequence>MAKSNRKTARPDDINPIALEFQALEIIAALEDQIGAGAPSSALGKALAAARALADAIADAIEAEIPQARAA</sequence>
<dbReference type="RefSeq" id="WP_126399013.1">
    <property type="nucleotide sequence ID" value="NZ_AP018907.1"/>
</dbReference>
<protein>
    <submittedName>
        <fullName evidence="1">Uncharacterized protein</fullName>
    </submittedName>
</protein>
<name>A0A348FZV3_9HYPH</name>
<accession>A0A348FZV3</accession>
<dbReference type="EMBL" id="AP018907">
    <property type="protein sequence ID" value="BBF92836.1"/>
    <property type="molecule type" value="Genomic_DNA"/>
</dbReference>
<organism evidence="1 2">
    <name type="scientific">Blastochloris tepida</name>
    <dbReference type="NCBI Taxonomy" id="2233851"/>
    <lineage>
        <taxon>Bacteria</taxon>
        <taxon>Pseudomonadati</taxon>
        <taxon>Pseudomonadota</taxon>
        <taxon>Alphaproteobacteria</taxon>
        <taxon>Hyphomicrobiales</taxon>
        <taxon>Blastochloridaceae</taxon>
        <taxon>Blastochloris</taxon>
    </lineage>
</organism>
<evidence type="ECO:0000313" key="2">
    <source>
        <dbReference type="Proteomes" id="UP000266934"/>
    </source>
</evidence>
<dbReference type="Proteomes" id="UP000266934">
    <property type="component" value="Chromosome"/>
</dbReference>
<keyword evidence="2" id="KW-1185">Reference proteome</keyword>
<proteinExistence type="predicted"/>
<dbReference type="AlphaFoldDB" id="A0A348FZV3"/>
<evidence type="ECO:0000313" key="1">
    <source>
        <dbReference type="EMBL" id="BBF92836.1"/>
    </source>
</evidence>
<reference evidence="1 2" key="1">
    <citation type="submission" date="2018-08" db="EMBL/GenBank/DDBJ databases">
        <title>Complete genome sequencing of Blastochloris tepida GI.</title>
        <authorList>
            <person name="Tsukatani Y."/>
            <person name="Mori H."/>
        </authorList>
    </citation>
    <scope>NUCLEOTIDE SEQUENCE [LARGE SCALE GENOMIC DNA]</scope>
    <source>
        <strain evidence="1 2">GI</strain>
    </source>
</reference>